<dbReference type="Pfam" id="PF21959">
    <property type="entry name" value="DUF6923"/>
    <property type="match status" value="1"/>
</dbReference>
<dbReference type="Gene3D" id="2.120.10.30">
    <property type="entry name" value="TolB, C-terminal domain"/>
    <property type="match status" value="1"/>
</dbReference>
<dbReference type="SUPFAM" id="SSF63829">
    <property type="entry name" value="Calcium-dependent phosphotriesterase"/>
    <property type="match status" value="1"/>
</dbReference>
<name>A0ABW5NEH2_9FLAO</name>
<dbReference type="NCBIfam" id="TIGR04183">
    <property type="entry name" value="Por_Secre_tail"/>
    <property type="match status" value="1"/>
</dbReference>
<dbReference type="InterPro" id="IPR008979">
    <property type="entry name" value="Galactose-bd-like_sf"/>
</dbReference>
<evidence type="ECO:0000256" key="1">
    <source>
        <dbReference type="ARBA" id="ARBA00022729"/>
    </source>
</evidence>
<dbReference type="EMBL" id="JBHULX010000048">
    <property type="protein sequence ID" value="MFD2593404.1"/>
    <property type="molecule type" value="Genomic_DNA"/>
</dbReference>
<dbReference type="RefSeq" id="WP_378254191.1">
    <property type="nucleotide sequence ID" value="NZ_JBHSJV010000001.1"/>
</dbReference>
<evidence type="ECO:0000313" key="3">
    <source>
        <dbReference type="EMBL" id="MFD2593404.1"/>
    </source>
</evidence>
<accession>A0ABW5NEH2</accession>
<keyword evidence="4" id="KW-1185">Reference proteome</keyword>
<comment type="caution">
    <text evidence="3">The sequence shown here is derived from an EMBL/GenBank/DDBJ whole genome shotgun (WGS) entry which is preliminary data.</text>
</comment>
<sequence length="863" mass="96439">MKNKYPNFYLLLFLLVTGIVIKVTAQTNTPFNCDINAYLFQYNDVFGIDLASGTSTPTASDMVEGNINGAGYNAKDGYIWGSLKTPSNTIIKIGADYTYETHYFSELPSSSYIGDVHPNGIYYLKNGGTVFHKIDLDPSSSTYLTHLGTGTLSEDISIHDWAFNAQDDFLYTVEKGTNRLYRIDIDTGIVTNLGVVPILSGNDYTYGAVYFDLAGNFYVSSNQTGTLYIVYAVQDITAGGTISSNLFAFGPSSSSNDGARCPTAPVAMENCTNGVDDDGDGLVDCDDPSCSGVESCPVVTTTSGGNEGGLESNNRLSSLVNKRNYSRAKTGYSFDKKTAKRLYKTKNYGKKYSANFTLRDLVPLETINDTEAIESSPLDLIAITNATDIISIDYQRNKETVGVLLALKTENKVYEHTKYICDRLLGAELLSVSTIHIDEHPFIKSIIKNPKGELEFVVSFSGRMTADQTGFIIDSHWNLDTYASDHEYYNFQIWASTVDDLYTLANEVLELMKAQRTITSYNVSPPPPIFVKSTAYKNHKLTMEVVNTREETQNITVEGHKRATETSEFEPLQEKFSLDNYINQITFDTGSLYDFGFRVRNEFEFTPDDLFVSDGTWGVDDAADHTQVNIFEVTPDTTSFEEGTYAIERNVSLTATINDYVAIYRSLTPRFHAVDLSEYETMRFRAAGSGKLSITIIKDSIRDWEDQFRTEVTLKEEAQDFIIPISDFSSKLGVPIDLSDAELIVFKMTAIEKSASEVFIKIEDLQFSTSQKVVPDTIASKEVFLAPNPVEDSATFYFHMTTKETYQLYVYNVLGEKVYNEEQEGVRGLNELTFEKRNLPGGMYFYQLHFEGTSRGGKFLIKN</sequence>
<dbReference type="Proteomes" id="UP001597459">
    <property type="component" value="Unassembled WGS sequence"/>
</dbReference>
<dbReference type="InterPro" id="IPR026444">
    <property type="entry name" value="Secre_tail"/>
</dbReference>
<proteinExistence type="predicted"/>
<evidence type="ECO:0000259" key="2">
    <source>
        <dbReference type="Pfam" id="PF21959"/>
    </source>
</evidence>
<protein>
    <submittedName>
        <fullName evidence="3">T9SS type A sorting domain-containing protein</fullName>
    </submittedName>
</protein>
<feature type="domain" description="DUF6923" evidence="2">
    <location>
        <begin position="63"/>
        <end position="263"/>
    </location>
</feature>
<evidence type="ECO:0000313" key="4">
    <source>
        <dbReference type="Proteomes" id="UP001597459"/>
    </source>
</evidence>
<reference evidence="4" key="1">
    <citation type="journal article" date="2019" name="Int. J. Syst. Evol. Microbiol.">
        <title>The Global Catalogue of Microorganisms (GCM) 10K type strain sequencing project: providing services to taxonomists for standard genome sequencing and annotation.</title>
        <authorList>
            <consortium name="The Broad Institute Genomics Platform"/>
            <consortium name="The Broad Institute Genome Sequencing Center for Infectious Disease"/>
            <person name="Wu L."/>
            <person name="Ma J."/>
        </authorList>
    </citation>
    <scope>NUCLEOTIDE SEQUENCE [LARGE SCALE GENOMIC DNA]</scope>
    <source>
        <strain evidence="4">KCTC 42423</strain>
    </source>
</reference>
<organism evidence="3 4">
    <name type="scientific">Aquimarina hainanensis</name>
    <dbReference type="NCBI Taxonomy" id="1578017"/>
    <lineage>
        <taxon>Bacteria</taxon>
        <taxon>Pseudomonadati</taxon>
        <taxon>Bacteroidota</taxon>
        <taxon>Flavobacteriia</taxon>
        <taxon>Flavobacteriales</taxon>
        <taxon>Flavobacteriaceae</taxon>
        <taxon>Aquimarina</taxon>
    </lineage>
</organism>
<dbReference type="SUPFAM" id="SSF49785">
    <property type="entry name" value="Galactose-binding domain-like"/>
    <property type="match status" value="1"/>
</dbReference>
<gene>
    <name evidence="3" type="ORF">ACFSTE_21385</name>
</gene>
<dbReference type="InterPro" id="IPR054215">
    <property type="entry name" value="DUF6923"/>
</dbReference>
<keyword evidence="1" id="KW-0732">Signal</keyword>
<dbReference type="InterPro" id="IPR011042">
    <property type="entry name" value="6-blade_b-propeller_TolB-like"/>
</dbReference>